<dbReference type="Gene3D" id="3.90.1680.10">
    <property type="entry name" value="SOS response associated peptidase-like"/>
    <property type="match status" value="1"/>
</dbReference>
<evidence type="ECO:0000256" key="3">
    <source>
        <dbReference type="ARBA" id="ARBA00022763"/>
    </source>
</evidence>
<dbReference type="EC" id="3.4.-.-" evidence="8"/>
<dbReference type="PANTHER" id="PTHR13604">
    <property type="entry name" value="DC12-RELATED"/>
    <property type="match status" value="1"/>
</dbReference>
<dbReference type="GO" id="GO:0106300">
    <property type="term" value="P:protein-DNA covalent cross-linking repair"/>
    <property type="evidence" value="ECO:0007669"/>
    <property type="project" value="InterPro"/>
</dbReference>
<reference evidence="9 10" key="1">
    <citation type="submission" date="2016-01" db="EMBL/GenBank/DDBJ databases">
        <title>Genome sequencing of Roseivirga seohaensis SW-152.</title>
        <authorList>
            <person name="Selvaratnam C."/>
            <person name="Thevarajoo S."/>
            <person name="Goh K.M."/>
            <person name="Ee R."/>
            <person name="Chan K.-G."/>
            <person name="Chong C.S."/>
        </authorList>
    </citation>
    <scope>NUCLEOTIDE SEQUENCE [LARGE SCALE GENOMIC DNA]</scope>
    <source>
        <strain evidence="9 10">SW-152</strain>
    </source>
</reference>
<name>A0A150XL20_9BACT</name>
<gene>
    <name evidence="9" type="ORF">AWW67_13350</name>
</gene>
<evidence type="ECO:0000256" key="7">
    <source>
        <dbReference type="ARBA" id="ARBA00023239"/>
    </source>
</evidence>
<keyword evidence="7" id="KW-0456">Lyase</keyword>
<proteinExistence type="inferred from homology"/>
<dbReference type="GO" id="GO:0008233">
    <property type="term" value="F:peptidase activity"/>
    <property type="evidence" value="ECO:0007669"/>
    <property type="project" value="UniProtKB-KW"/>
</dbReference>
<evidence type="ECO:0000313" key="10">
    <source>
        <dbReference type="Proteomes" id="UP000075663"/>
    </source>
</evidence>
<protein>
    <recommendedName>
        <fullName evidence="8">Abasic site processing protein</fullName>
        <ecNumber evidence="8">3.4.-.-</ecNumber>
    </recommendedName>
</protein>
<comment type="similarity">
    <text evidence="1 8">Belongs to the SOS response-associated peptidase family.</text>
</comment>
<dbReference type="EMBL" id="LRPB01000049">
    <property type="protein sequence ID" value="KYG79355.1"/>
    <property type="molecule type" value="Genomic_DNA"/>
</dbReference>
<evidence type="ECO:0000256" key="4">
    <source>
        <dbReference type="ARBA" id="ARBA00022801"/>
    </source>
</evidence>
<dbReference type="SUPFAM" id="SSF143081">
    <property type="entry name" value="BB1717-like"/>
    <property type="match status" value="1"/>
</dbReference>
<accession>A0A150XL20</accession>
<dbReference type="InterPro" id="IPR003738">
    <property type="entry name" value="SRAP"/>
</dbReference>
<dbReference type="GO" id="GO:0016829">
    <property type="term" value="F:lyase activity"/>
    <property type="evidence" value="ECO:0007669"/>
    <property type="project" value="UniProtKB-KW"/>
</dbReference>
<dbReference type="Proteomes" id="UP000075663">
    <property type="component" value="Unassembled WGS sequence"/>
</dbReference>
<keyword evidence="4 8" id="KW-0378">Hydrolase</keyword>
<dbReference type="Pfam" id="PF02586">
    <property type="entry name" value="SRAP"/>
    <property type="match status" value="1"/>
</dbReference>
<keyword evidence="3" id="KW-0227">DNA damage</keyword>
<dbReference type="GO" id="GO:0003697">
    <property type="term" value="F:single-stranded DNA binding"/>
    <property type="evidence" value="ECO:0007669"/>
    <property type="project" value="InterPro"/>
</dbReference>
<evidence type="ECO:0000256" key="2">
    <source>
        <dbReference type="ARBA" id="ARBA00022670"/>
    </source>
</evidence>
<evidence type="ECO:0000256" key="8">
    <source>
        <dbReference type="RuleBase" id="RU364100"/>
    </source>
</evidence>
<keyword evidence="6" id="KW-0238">DNA-binding</keyword>
<keyword evidence="5" id="KW-0190">Covalent protein-DNA linkage</keyword>
<dbReference type="AlphaFoldDB" id="A0A150XL20"/>
<keyword evidence="2 8" id="KW-0645">Protease</keyword>
<evidence type="ECO:0000256" key="6">
    <source>
        <dbReference type="ARBA" id="ARBA00023125"/>
    </source>
</evidence>
<organism evidence="9 10">
    <name type="scientific">Roseivirga seohaensis</name>
    <dbReference type="NCBI Taxonomy" id="1914963"/>
    <lineage>
        <taxon>Bacteria</taxon>
        <taxon>Pseudomonadati</taxon>
        <taxon>Bacteroidota</taxon>
        <taxon>Cytophagia</taxon>
        <taxon>Cytophagales</taxon>
        <taxon>Roseivirgaceae</taxon>
        <taxon>Roseivirga</taxon>
    </lineage>
</organism>
<comment type="caution">
    <text evidence="9">The sequence shown here is derived from an EMBL/GenBank/DDBJ whole genome shotgun (WGS) entry which is preliminary data.</text>
</comment>
<evidence type="ECO:0000256" key="5">
    <source>
        <dbReference type="ARBA" id="ARBA00023124"/>
    </source>
</evidence>
<dbReference type="PANTHER" id="PTHR13604:SF0">
    <property type="entry name" value="ABASIC SITE PROCESSING PROTEIN HMCES"/>
    <property type="match status" value="1"/>
</dbReference>
<dbReference type="InterPro" id="IPR036590">
    <property type="entry name" value="SRAP-like"/>
</dbReference>
<dbReference type="STRING" id="1914963.AWW67_13350"/>
<evidence type="ECO:0000313" key="9">
    <source>
        <dbReference type="EMBL" id="KYG79355.1"/>
    </source>
</evidence>
<evidence type="ECO:0000256" key="1">
    <source>
        <dbReference type="ARBA" id="ARBA00008136"/>
    </source>
</evidence>
<sequence length="277" mass="32011">MSANMSHQEWSDIQEIYRTLSGNEFQEMLESGTRAFYFLDAYGDWHPELPVIAQSRPGEVQMMRWGLIPPFAKYIEKNGRKLHPYDFGNYYSKTANAMAEGLAEKTTWKRLYKKNRCLILASGFYEFYHLSGKKVTYPHYITLKDYPVFAFAGLHDTWTDPETGEVVDTCTIITTRPNPMMKVIHNNPDAHSGPRMPVMLTPEEWSNWLDGEMNYKDVLKFCEPFPMDGMNAITVRQGLKSRKVNSNIPEVQEQIAYEELGTNWAQYPGTETQGTLF</sequence>
<dbReference type="GO" id="GO:0006508">
    <property type="term" value="P:proteolysis"/>
    <property type="evidence" value="ECO:0007669"/>
    <property type="project" value="UniProtKB-KW"/>
</dbReference>